<organism evidence="2 3">
    <name type="scientific">Gymnopus androsaceus JB14</name>
    <dbReference type="NCBI Taxonomy" id="1447944"/>
    <lineage>
        <taxon>Eukaryota</taxon>
        <taxon>Fungi</taxon>
        <taxon>Dikarya</taxon>
        <taxon>Basidiomycota</taxon>
        <taxon>Agaricomycotina</taxon>
        <taxon>Agaricomycetes</taxon>
        <taxon>Agaricomycetidae</taxon>
        <taxon>Agaricales</taxon>
        <taxon>Marasmiineae</taxon>
        <taxon>Omphalotaceae</taxon>
        <taxon>Gymnopus</taxon>
    </lineage>
</organism>
<evidence type="ECO:0000256" key="1">
    <source>
        <dbReference type="SAM" id="MobiDB-lite"/>
    </source>
</evidence>
<evidence type="ECO:0000313" key="3">
    <source>
        <dbReference type="Proteomes" id="UP000799118"/>
    </source>
</evidence>
<proteinExistence type="predicted"/>
<dbReference type="Proteomes" id="UP000799118">
    <property type="component" value="Unassembled WGS sequence"/>
</dbReference>
<feature type="compositionally biased region" description="Polar residues" evidence="1">
    <location>
        <begin position="155"/>
        <end position="166"/>
    </location>
</feature>
<sequence length="199" mass="22408">MSQNAAATPPPLSQNIKTSVEFTAAENLLRLYKWIPESFNFTNCKALMMQILEKAEHNIKGVTVTTTSQAKKKDWEIMQAATLGARNTFVMKWEHQAFNTMAKQMEGQFDDYFQTKGAYGSENLYIGTNLLSPLIAPKNDKDKEKEGEMRKCVRYSSSPAPHDGSSPTVCRNLPVSFTNWNKCFSVLSFMLLQWGVSSS</sequence>
<dbReference type="AlphaFoldDB" id="A0A6A4IIL3"/>
<accession>A0A6A4IIL3</accession>
<feature type="region of interest" description="Disordered" evidence="1">
    <location>
        <begin position="137"/>
        <end position="166"/>
    </location>
</feature>
<gene>
    <name evidence="2" type="ORF">BT96DRAFT_932715</name>
</gene>
<name>A0A6A4IIL3_9AGAR</name>
<protein>
    <submittedName>
        <fullName evidence="2">Uncharacterized protein</fullName>
    </submittedName>
</protein>
<keyword evidence="3" id="KW-1185">Reference proteome</keyword>
<dbReference type="EMBL" id="ML769391">
    <property type="protein sequence ID" value="KAE9408504.1"/>
    <property type="molecule type" value="Genomic_DNA"/>
</dbReference>
<evidence type="ECO:0000313" key="2">
    <source>
        <dbReference type="EMBL" id="KAE9408504.1"/>
    </source>
</evidence>
<feature type="compositionally biased region" description="Basic and acidic residues" evidence="1">
    <location>
        <begin position="138"/>
        <end position="151"/>
    </location>
</feature>
<reference evidence="2" key="1">
    <citation type="journal article" date="2019" name="Environ. Microbiol.">
        <title>Fungal ecological strategies reflected in gene transcription - a case study of two litter decomposers.</title>
        <authorList>
            <person name="Barbi F."/>
            <person name="Kohler A."/>
            <person name="Barry K."/>
            <person name="Baskaran P."/>
            <person name="Daum C."/>
            <person name="Fauchery L."/>
            <person name="Ihrmark K."/>
            <person name="Kuo A."/>
            <person name="LaButti K."/>
            <person name="Lipzen A."/>
            <person name="Morin E."/>
            <person name="Grigoriev I.V."/>
            <person name="Henrissat B."/>
            <person name="Lindahl B."/>
            <person name="Martin F."/>
        </authorList>
    </citation>
    <scope>NUCLEOTIDE SEQUENCE</scope>
    <source>
        <strain evidence="2">JB14</strain>
    </source>
</reference>